<dbReference type="InterPro" id="IPR020103">
    <property type="entry name" value="PsdUridine_synth_cat_dom_sf"/>
</dbReference>
<keyword evidence="7" id="KW-1185">Reference proteome</keyword>
<accession>A0A8B8HMF9</accession>
<evidence type="ECO:0000313" key="8">
    <source>
        <dbReference type="RefSeq" id="XP_026485872.2"/>
    </source>
</evidence>
<dbReference type="CDD" id="cd02576">
    <property type="entry name" value="PseudoU_synth_ScPUS7"/>
    <property type="match status" value="1"/>
</dbReference>
<feature type="compositionally biased region" description="Polar residues" evidence="5">
    <location>
        <begin position="502"/>
        <end position="518"/>
    </location>
</feature>
<dbReference type="GO" id="GO:0005634">
    <property type="term" value="C:nucleus"/>
    <property type="evidence" value="ECO:0007669"/>
    <property type="project" value="TreeGrafter"/>
</dbReference>
<dbReference type="SUPFAM" id="SSF55120">
    <property type="entry name" value="Pseudouridine synthase"/>
    <property type="match status" value="1"/>
</dbReference>
<dbReference type="OrthoDB" id="447290at2759"/>
<evidence type="ECO:0000256" key="1">
    <source>
        <dbReference type="ARBA" id="ARBA00007953"/>
    </source>
</evidence>
<dbReference type="PIRSF" id="PIRSF037016">
    <property type="entry name" value="Pseudouridin_synth_euk_prd"/>
    <property type="match status" value="1"/>
</dbReference>
<dbReference type="InterPro" id="IPR011760">
    <property type="entry name" value="PsdUridine_synth_TruD_insert"/>
</dbReference>
<keyword evidence="2" id="KW-0819">tRNA processing</keyword>
<evidence type="ECO:0000313" key="7">
    <source>
        <dbReference type="Proteomes" id="UP001652626"/>
    </source>
</evidence>
<dbReference type="Proteomes" id="UP001652626">
    <property type="component" value="Chromosome 6"/>
</dbReference>
<evidence type="ECO:0000256" key="3">
    <source>
        <dbReference type="ARBA" id="ARBA00023235"/>
    </source>
</evidence>
<evidence type="ECO:0000259" key="6">
    <source>
        <dbReference type="PROSITE" id="PS50984"/>
    </source>
</evidence>
<sequence>MNNNWNYNQMRGGNNRGRGHGRGRGSGGFWPQRGFRGSNWRGFNRGGPRQNFDGRKFNQQWIQKTKRDGPSKRLSEQDIGVTEYLSDHEGFNGIIKSRFSDFQVSEINEKGEIAKLTDLSAPEPPVDEDVVDDEDLILNKYNLEILPMETWDNINKLAISPEKLEPVKVDVTGMSKEERTKIHDAVKKAFGESIVGSTITENDKKFVVFEKYRKGVRIDNRVKWVWPGEYVRFIVYKENCDTMEAAQRIADRLRLNIKPSMVGYAGTKDRRAKTSQWFSLRKVDPRKIVNACKDLREIRVGNFSFSNDNLKLGMLKGNVFRICLRNVTASDECIDNACTLLQKNGFINYYGLQRFGSRIDMPTYEIGKKLLQGNFQEAIECMLSECEDVLSAYRADGARAALTRVSRNAGNEARVLRALALRPHDLLGALDKVARNARLLYIHSYQSLVWNSVVSERLRRAGRSAAVGDLVPAHGHADEAIEEESDNDDSQTDLQNDEPSEDSTTAPNNIQKPAEQTDTPAKKLIPVKVLTQEDIDSGKYTIFDIVLPLPGYSVEYPPNMIDYYKELLEKDGLKLDMKHKYKSYSMCGGYRRCALRPRALEWRRAHYAHHAHDLLLSDRDLLDGRSAPADDGKYKALLLTMTLPTSCYATMALRELLRVDTSSDNQALQNNYHEDGNDKNSKDNKEVEANENVSLGEKRKIDDDKDLDDDLVKKTKQNDDE</sequence>
<name>A0A8B8HMF9_VANTA</name>
<feature type="compositionally biased region" description="Acidic residues" evidence="5">
    <location>
        <begin position="480"/>
        <end position="501"/>
    </location>
</feature>
<evidence type="ECO:0000256" key="4">
    <source>
        <dbReference type="ARBA" id="ARBA00036943"/>
    </source>
</evidence>
<reference evidence="8" key="1">
    <citation type="submission" date="2025-08" db="UniProtKB">
        <authorList>
            <consortium name="RefSeq"/>
        </authorList>
    </citation>
    <scope>IDENTIFICATION</scope>
    <source>
        <tissue evidence="8">Whole body</tissue>
    </source>
</reference>
<dbReference type="AlphaFoldDB" id="A0A8B8HMF9"/>
<keyword evidence="3" id="KW-0413">Isomerase</keyword>
<comment type="similarity">
    <text evidence="1">Belongs to the pseudouridine synthase TruD family.</text>
</comment>
<dbReference type="OMA" id="WINYFGH"/>
<protein>
    <submittedName>
        <fullName evidence="8">Pseudouridylate synthase 7 homolog</fullName>
    </submittedName>
</protein>
<dbReference type="PROSITE" id="PS50984">
    <property type="entry name" value="TRUD"/>
    <property type="match status" value="1"/>
</dbReference>
<dbReference type="PANTHER" id="PTHR13326">
    <property type="entry name" value="TRNA PSEUDOURIDINE SYNTHASE D"/>
    <property type="match status" value="1"/>
</dbReference>
<dbReference type="NCBIfam" id="TIGR00094">
    <property type="entry name" value="tRNA_TruD_broad"/>
    <property type="match status" value="1"/>
</dbReference>
<dbReference type="GO" id="GO:0003723">
    <property type="term" value="F:RNA binding"/>
    <property type="evidence" value="ECO:0007669"/>
    <property type="project" value="InterPro"/>
</dbReference>
<dbReference type="GO" id="GO:0001522">
    <property type="term" value="P:pseudouridine synthesis"/>
    <property type="evidence" value="ECO:0007669"/>
    <property type="project" value="InterPro"/>
</dbReference>
<dbReference type="Gene3D" id="3.30.2350.20">
    <property type="entry name" value="TruD, catalytic domain"/>
    <property type="match status" value="2"/>
</dbReference>
<dbReference type="PANTHER" id="PTHR13326:SF31">
    <property type="entry name" value="PSEUDOURIDYLATE SYNTHASE 7 HOMOLOG"/>
    <property type="match status" value="1"/>
</dbReference>
<dbReference type="InterPro" id="IPR042214">
    <property type="entry name" value="TruD_catalytic"/>
</dbReference>
<feature type="domain" description="TRUD" evidence="6">
    <location>
        <begin position="345"/>
        <end position="596"/>
    </location>
</feature>
<dbReference type="InterPro" id="IPR001656">
    <property type="entry name" value="PsdUridine_synth_TruD"/>
</dbReference>
<evidence type="ECO:0000256" key="2">
    <source>
        <dbReference type="ARBA" id="ARBA00022694"/>
    </source>
</evidence>
<comment type="catalytic activity">
    <reaction evidence="4">
        <text>a uridine in tRNA = a pseudouridine in tRNA</text>
        <dbReference type="Rhea" id="RHEA:54572"/>
        <dbReference type="Rhea" id="RHEA-COMP:13339"/>
        <dbReference type="Rhea" id="RHEA-COMP:13934"/>
        <dbReference type="ChEBI" id="CHEBI:65314"/>
        <dbReference type="ChEBI" id="CHEBI:65315"/>
    </reaction>
</comment>
<evidence type="ECO:0000256" key="5">
    <source>
        <dbReference type="SAM" id="MobiDB-lite"/>
    </source>
</evidence>
<dbReference type="GeneID" id="113393280"/>
<dbReference type="GO" id="GO:0008033">
    <property type="term" value="P:tRNA processing"/>
    <property type="evidence" value="ECO:0007669"/>
    <property type="project" value="UniProtKB-KW"/>
</dbReference>
<feature type="compositionally biased region" description="Basic and acidic residues" evidence="5">
    <location>
        <begin position="710"/>
        <end position="721"/>
    </location>
</feature>
<gene>
    <name evidence="8" type="primary">LOC113393280</name>
</gene>
<dbReference type="RefSeq" id="XP_026485872.2">
    <property type="nucleotide sequence ID" value="XM_026630087.2"/>
</dbReference>
<dbReference type="Pfam" id="PF01142">
    <property type="entry name" value="TruD"/>
    <property type="match status" value="1"/>
</dbReference>
<feature type="compositionally biased region" description="Basic and acidic residues" evidence="5">
    <location>
        <begin position="672"/>
        <end position="688"/>
    </location>
</feature>
<proteinExistence type="inferred from homology"/>
<feature type="region of interest" description="Disordered" evidence="5">
    <location>
        <begin position="478"/>
        <end position="518"/>
    </location>
</feature>
<feature type="region of interest" description="Disordered" evidence="5">
    <location>
        <begin position="667"/>
        <end position="721"/>
    </location>
</feature>
<feature type="region of interest" description="Disordered" evidence="5">
    <location>
        <begin position="1"/>
        <end position="54"/>
    </location>
</feature>
<organism evidence="7 8">
    <name type="scientific">Vanessa tameamea</name>
    <name type="common">Kamehameha butterfly</name>
    <dbReference type="NCBI Taxonomy" id="334116"/>
    <lineage>
        <taxon>Eukaryota</taxon>
        <taxon>Metazoa</taxon>
        <taxon>Ecdysozoa</taxon>
        <taxon>Arthropoda</taxon>
        <taxon>Hexapoda</taxon>
        <taxon>Insecta</taxon>
        <taxon>Pterygota</taxon>
        <taxon>Neoptera</taxon>
        <taxon>Endopterygota</taxon>
        <taxon>Lepidoptera</taxon>
        <taxon>Glossata</taxon>
        <taxon>Ditrysia</taxon>
        <taxon>Papilionoidea</taxon>
        <taxon>Nymphalidae</taxon>
        <taxon>Nymphalinae</taxon>
        <taxon>Vanessa</taxon>
    </lineage>
</organism>
<dbReference type="GO" id="GO:0009982">
    <property type="term" value="F:pseudouridine synthase activity"/>
    <property type="evidence" value="ECO:0007669"/>
    <property type="project" value="InterPro"/>
</dbReference>